<evidence type="ECO:0008006" key="11">
    <source>
        <dbReference type="Google" id="ProtNLM"/>
    </source>
</evidence>
<dbReference type="PANTHER" id="PTHR45665">
    <property type="entry name" value="AQUAPORIN-8"/>
    <property type="match status" value="1"/>
</dbReference>
<reference evidence="9 10" key="1">
    <citation type="journal article" date="2023" name="Life. Sci Alliance">
        <title>Evolutionary insights into 3D genome organization and epigenetic landscape of Vigna mungo.</title>
        <authorList>
            <person name="Junaid A."/>
            <person name="Singh B."/>
            <person name="Bhatia S."/>
        </authorList>
    </citation>
    <scope>NUCLEOTIDE SEQUENCE [LARGE SCALE GENOMIC DNA]</scope>
    <source>
        <strain evidence="9">Urdbean</strain>
    </source>
</reference>
<evidence type="ECO:0000256" key="3">
    <source>
        <dbReference type="ARBA" id="ARBA00022692"/>
    </source>
</evidence>
<dbReference type="PRINTS" id="PR00783">
    <property type="entry name" value="MINTRINSICP"/>
</dbReference>
<dbReference type="PANTHER" id="PTHR45665:SF54">
    <property type="entry name" value="AQUAPORIN TIP1-1"/>
    <property type="match status" value="1"/>
</dbReference>
<evidence type="ECO:0000313" key="9">
    <source>
        <dbReference type="EMBL" id="WVZ17951.1"/>
    </source>
</evidence>
<dbReference type="GO" id="GO:0009705">
    <property type="term" value="C:plant-type vacuole membrane"/>
    <property type="evidence" value="ECO:0007669"/>
    <property type="project" value="TreeGrafter"/>
</dbReference>
<evidence type="ECO:0000256" key="8">
    <source>
        <dbReference type="RuleBase" id="RU000477"/>
    </source>
</evidence>
<keyword evidence="3 8" id="KW-0812">Transmembrane</keyword>
<dbReference type="InterPro" id="IPR000425">
    <property type="entry name" value="MIP"/>
</dbReference>
<dbReference type="GO" id="GO:0015250">
    <property type="term" value="F:water channel activity"/>
    <property type="evidence" value="ECO:0007669"/>
    <property type="project" value="TreeGrafter"/>
</dbReference>
<keyword evidence="2 8" id="KW-0813">Transport</keyword>
<sequence length="141" mass="15023">MPIRNITIGRPEEATHSDKLKATLAEFVSTFIFVFADSDSDIAHYKITNNGAATPVGLISASIAHAFGLFVAVSVSANISGDRMNTAVIFGLAIVSWTWKTTGSTGLALSSVVASPATPLADRRLVAVGSWRLVQWWIMCV</sequence>
<evidence type="ECO:0000313" key="10">
    <source>
        <dbReference type="Proteomes" id="UP001374535"/>
    </source>
</evidence>
<evidence type="ECO:0000256" key="1">
    <source>
        <dbReference type="ARBA" id="ARBA00004141"/>
    </source>
</evidence>
<evidence type="ECO:0000256" key="7">
    <source>
        <dbReference type="ARBA" id="ARBA00038477"/>
    </source>
</evidence>
<evidence type="ECO:0000256" key="2">
    <source>
        <dbReference type="ARBA" id="ARBA00022448"/>
    </source>
</evidence>
<proteinExistence type="inferred from homology"/>
<keyword evidence="10" id="KW-1185">Reference proteome</keyword>
<keyword evidence="5" id="KW-1133">Transmembrane helix</keyword>
<protein>
    <recommendedName>
        <fullName evidence="11">Tonoplast intrinsic protein</fullName>
    </recommendedName>
</protein>
<accession>A0AAQ3NWS1</accession>
<dbReference type="EMBL" id="CP144699">
    <property type="protein sequence ID" value="WVZ17951.1"/>
    <property type="molecule type" value="Genomic_DNA"/>
</dbReference>
<dbReference type="SUPFAM" id="SSF81338">
    <property type="entry name" value="Aquaporin-like"/>
    <property type="match status" value="1"/>
</dbReference>
<evidence type="ECO:0000256" key="6">
    <source>
        <dbReference type="ARBA" id="ARBA00023136"/>
    </source>
</evidence>
<name>A0AAQ3NWS1_VIGMU</name>
<dbReference type="Pfam" id="PF00230">
    <property type="entry name" value="MIP"/>
    <property type="match status" value="1"/>
</dbReference>
<comment type="subcellular location">
    <subcellularLocation>
        <location evidence="1">Membrane</location>
        <topology evidence="1">Multi-pass membrane protein</topology>
    </subcellularLocation>
</comment>
<organism evidence="9 10">
    <name type="scientific">Vigna mungo</name>
    <name type="common">Black gram</name>
    <name type="synonym">Phaseolus mungo</name>
    <dbReference type="NCBI Taxonomy" id="3915"/>
    <lineage>
        <taxon>Eukaryota</taxon>
        <taxon>Viridiplantae</taxon>
        <taxon>Streptophyta</taxon>
        <taxon>Embryophyta</taxon>
        <taxon>Tracheophyta</taxon>
        <taxon>Spermatophyta</taxon>
        <taxon>Magnoliopsida</taxon>
        <taxon>eudicotyledons</taxon>
        <taxon>Gunneridae</taxon>
        <taxon>Pentapetalae</taxon>
        <taxon>rosids</taxon>
        <taxon>fabids</taxon>
        <taxon>Fabales</taxon>
        <taxon>Fabaceae</taxon>
        <taxon>Papilionoideae</taxon>
        <taxon>50 kb inversion clade</taxon>
        <taxon>NPAAA clade</taxon>
        <taxon>indigoferoid/millettioid clade</taxon>
        <taxon>Phaseoleae</taxon>
        <taxon>Vigna</taxon>
    </lineage>
</organism>
<evidence type="ECO:0000256" key="4">
    <source>
        <dbReference type="ARBA" id="ARBA00022737"/>
    </source>
</evidence>
<comment type="similarity">
    <text evidence="7">Belongs to the MIP/aquaporin (TC 1.A.8) family. TIP (TC 1.A.8.10) subfamily.</text>
</comment>
<dbReference type="InterPro" id="IPR034294">
    <property type="entry name" value="Aquaporin_transptr"/>
</dbReference>
<gene>
    <name evidence="9" type="ORF">V8G54_005273</name>
</gene>
<dbReference type="Proteomes" id="UP001374535">
    <property type="component" value="Chromosome 2"/>
</dbReference>
<dbReference type="AlphaFoldDB" id="A0AAQ3NWS1"/>
<evidence type="ECO:0000256" key="5">
    <source>
        <dbReference type="ARBA" id="ARBA00022989"/>
    </source>
</evidence>
<keyword evidence="4" id="KW-0677">Repeat</keyword>
<keyword evidence="6" id="KW-0472">Membrane</keyword>
<dbReference type="InterPro" id="IPR023271">
    <property type="entry name" value="Aquaporin-like"/>
</dbReference>
<dbReference type="Gene3D" id="1.20.1080.10">
    <property type="entry name" value="Glycerol uptake facilitator protein"/>
    <property type="match status" value="1"/>
</dbReference>